<dbReference type="AlphaFoldDB" id="A0A1G8ZZR3"/>
<dbReference type="EMBL" id="FNFM01000005">
    <property type="protein sequence ID" value="SDK20573.1"/>
    <property type="molecule type" value="Genomic_DNA"/>
</dbReference>
<dbReference type="Proteomes" id="UP000199213">
    <property type="component" value="Unassembled WGS sequence"/>
</dbReference>
<evidence type="ECO:0000313" key="2">
    <source>
        <dbReference type="Proteomes" id="UP000199213"/>
    </source>
</evidence>
<gene>
    <name evidence="1" type="ORF">SAMN04487820_105229</name>
</gene>
<name>A0A1G8ZZR3_ACTMZ</name>
<protein>
    <submittedName>
        <fullName evidence="1">Uncharacterized protein</fullName>
    </submittedName>
</protein>
<accession>A0A1G8ZZR3</accession>
<keyword evidence="2" id="KW-1185">Reference proteome</keyword>
<reference evidence="2" key="1">
    <citation type="submission" date="2016-10" db="EMBL/GenBank/DDBJ databases">
        <authorList>
            <person name="Varghese N."/>
            <person name="Submissions S."/>
        </authorList>
    </citation>
    <scope>NUCLEOTIDE SEQUENCE [LARGE SCALE GENOMIC DNA]</scope>
    <source>
        <strain evidence="2">DSM 45460</strain>
    </source>
</reference>
<proteinExistence type="predicted"/>
<sequence length="109" mass="11489">MLRWVARGVQHLEANIADLDDLPGTENLVGIAELAGELSPHPGTGTSGELGRSGEVIVVAVRIGHVGDAHAVLPSRFGAAAHVPARVEYQCLPVFPSPIRYEACPSDCR</sequence>
<evidence type="ECO:0000313" key="1">
    <source>
        <dbReference type="EMBL" id="SDK20573.1"/>
    </source>
</evidence>
<organism evidence="1 2">
    <name type="scientific">Actinopolyspora mzabensis</name>
    <dbReference type="NCBI Taxonomy" id="995066"/>
    <lineage>
        <taxon>Bacteria</taxon>
        <taxon>Bacillati</taxon>
        <taxon>Actinomycetota</taxon>
        <taxon>Actinomycetes</taxon>
        <taxon>Actinopolysporales</taxon>
        <taxon>Actinopolysporaceae</taxon>
        <taxon>Actinopolyspora</taxon>
    </lineage>
</organism>